<keyword evidence="7" id="KW-0833">Ubl conjugation pathway</keyword>
<dbReference type="EMBL" id="JH767177">
    <property type="protein sequence ID" value="EQC30184.1"/>
    <property type="molecule type" value="Genomic_DNA"/>
</dbReference>
<evidence type="ECO:0000256" key="7">
    <source>
        <dbReference type="ARBA" id="ARBA00022786"/>
    </source>
</evidence>
<dbReference type="GeneID" id="19952763"/>
<dbReference type="CDD" id="cd20335">
    <property type="entry name" value="BRcat_RBR"/>
    <property type="match status" value="1"/>
</dbReference>
<evidence type="ECO:0000256" key="4">
    <source>
        <dbReference type="ARBA" id="ARBA00022723"/>
    </source>
</evidence>
<dbReference type="Gene3D" id="1.20.120.1750">
    <property type="match status" value="1"/>
</dbReference>
<dbReference type="InParanoid" id="T0PXC4"/>
<dbReference type="InterPro" id="IPR031127">
    <property type="entry name" value="E3_UB_ligase_RBR"/>
</dbReference>
<evidence type="ECO:0000256" key="3">
    <source>
        <dbReference type="ARBA" id="ARBA00022679"/>
    </source>
</evidence>
<evidence type="ECO:0000256" key="1">
    <source>
        <dbReference type="ARBA" id="ARBA00001798"/>
    </source>
</evidence>
<accession>T0PXC4</accession>
<keyword evidence="6" id="KW-0863">Zinc-finger</keyword>
<dbReference type="GO" id="GO:0016567">
    <property type="term" value="P:protein ubiquitination"/>
    <property type="evidence" value="ECO:0007669"/>
    <property type="project" value="InterPro"/>
</dbReference>
<dbReference type="CDD" id="cd20336">
    <property type="entry name" value="Rcat_RBR"/>
    <property type="match status" value="1"/>
</dbReference>
<keyword evidence="9" id="KW-0472">Membrane</keyword>
<keyword evidence="3" id="KW-0808">Transferase</keyword>
<dbReference type="VEuPathDB" id="FungiDB:SDRG_12036"/>
<evidence type="ECO:0000259" key="10">
    <source>
        <dbReference type="PROSITE" id="PS51873"/>
    </source>
</evidence>
<dbReference type="AlphaFoldDB" id="T0PXC4"/>
<dbReference type="OMA" id="FEGNSPF"/>
<dbReference type="SUPFAM" id="SSF57850">
    <property type="entry name" value="RING/U-box"/>
    <property type="match status" value="3"/>
</dbReference>
<dbReference type="PANTHER" id="PTHR11685">
    <property type="entry name" value="RBR FAMILY RING FINGER AND IBR DOMAIN-CONTAINING"/>
    <property type="match status" value="1"/>
</dbReference>
<dbReference type="GO" id="GO:0008270">
    <property type="term" value="F:zinc ion binding"/>
    <property type="evidence" value="ECO:0007669"/>
    <property type="project" value="UniProtKB-KW"/>
</dbReference>
<evidence type="ECO:0000256" key="8">
    <source>
        <dbReference type="ARBA" id="ARBA00022833"/>
    </source>
</evidence>
<gene>
    <name evidence="11" type="ORF">SDRG_12036</name>
</gene>
<dbReference type="STRING" id="1156394.T0PXC4"/>
<name>T0PXC4_SAPDV</name>
<keyword evidence="8" id="KW-0862">Zinc</keyword>
<evidence type="ECO:0000256" key="5">
    <source>
        <dbReference type="ARBA" id="ARBA00022737"/>
    </source>
</evidence>
<keyword evidence="9" id="KW-0812">Transmembrane</keyword>
<comment type="catalytic activity">
    <reaction evidence="1">
        <text>[E2 ubiquitin-conjugating enzyme]-S-ubiquitinyl-L-cysteine + [acceptor protein]-L-lysine = [E2 ubiquitin-conjugating enzyme]-L-cysteine + [acceptor protein]-N(6)-ubiquitinyl-L-lysine.</text>
        <dbReference type="EC" id="2.3.2.31"/>
    </reaction>
</comment>
<protein>
    <recommendedName>
        <fullName evidence="2">RBR-type E3 ubiquitin transferase</fullName>
        <ecNumber evidence="2">2.3.2.31</ecNumber>
    </recommendedName>
</protein>
<dbReference type="InterPro" id="IPR044066">
    <property type="entry name" value="TRIAD_supradom"/>
</dbReference>
<keyword evidence="5" id="KW-0677">Repeat</keyword>
<keyword evidence="12" id="KW-1185">Reference proteome</keyword>
<dbReference type="SMART" id="SM00647">
    <property type="entry name" value="IBR"/>
    <property type="match status" value="2"/>
</dbReference>
<evidence type="ECO:0000313" key="12">
    <source>
        <dbReference type="Proteomes" id="UP000030762"/>
    </source>
</evidence>
<dbReference type="Proteomes" id="UP000030762">
    <property type="component" value="Unassembled WGS sequence"/>
</dbReference>
<dbReference type="InterPro" id="IPR013083">
    <property type="entry name" value="Znf_RING/FYVE/PHD"/>
</dbReference>
<sequence length="293" mass="33021">MTQPTPVSCLIASKPQSDDIDHDVARLSEPVTAPCNICLLDRPVERAYQCPHCDAKVCYDCFHAYLTHQIDNGNIAPHQLVCPGDCRQPVPRHVLARVLSASHLQKYVRFLEAYELRQRGRRYCPRPQCGQLLPTSASRKNKNKRRVDCPSCQKSSCRDCGGDYHRWSRCDHAYRVWCEKHGAQRCPHCSIMIEKVNGCPRMECARCGFEFCWQCRVALDDHNAALCPLRSMARSEHRYFGPVSPVRFVTKTVAGVAGACVVVVVVTIAVPPVAILYAYCQIRYGHGFPLFGT</sequence>
<evidence type="ECO:0000256" key="2">
    <source>
        <dbReference type="ARBA" id="ARBA00012251"/>
    </source>
</evidence>
<dbReference type="Pfam" id="PF22191">
    <property type="entry name" value="IBR_1"/>
    <property type="match status" value="1"/>
</dbReference>
<dbReference type="InterPro" id="IPR002867">
    <property type="entry name" value="IBR_dom"/>
</dbReference>
<evidence type="ECO:0000313" key="11">
    <source>
        <dbReference type="EMBL" id="EQC30184.1"/>
    </source>
</evidence>
<feature type="transmembrane region" description="Helical" evidence="9">
    <location>
        <begin position="253"/>
        <end position="279"/>
    </location>
</feature>
<dbReference type="EC" id="2.3.2.31" evidence="2"/>
<feature type="domain" description="RING-type" evidence="10">
    <location>
        <begin position="31"/>
        <end position="241"/>
    </location>
</feature>
<dbReference type="Gene3D" id="3.30.40.10">
    <property type="entry name" value="Zinc/RING finger domain, C3HC4 (zinc finger)"/>
    <property type="match status" value="1"/>
</dbReference>
<proteinExistence type="predicted"/>
<organism evidence="11 12">
    <name type="scientific">Saprolegnia diclina (strain VS20)</name>
    <dbReference type="NCBI Taxonomy" id="1156394"/>
    <lineage>
        <taxon>Eukaryota</taxon>
        <taxon>Sar</taxon>
        <taxon>Stramenopiles</taxon>
        <taxon>Oomycota</taxon>
        <taxon>Saprolegniomycetes</taxon>
        <taxon>Saprolegniales</taxon>
        <taxon>Saprolegniaceae</taxon>
        <taxon>Saprolegnia</taxon>
    </lineage>
</organism>
<keyword evidence="9" id="KW-1133">Transmembrane helix</keyword>
<evidence type="ECO:0000256" key="9">
    <source>
        <dbReference type="SAM" id="Phobius"/>
    </source>
</evidence>
<dbReference type="Pfam" id="PF01485">
    <property type="entry name" value="IBR"/>
    <property type="match status" value="1"/>
</dbReference>
<dbReference type="OrthoDB" id="1431934at2759"/>
<dbReference type="RefSeq" id="XP_008616316.1">
    <property type="nucleotide sequence ID" value="XM_008618094.1"/>
</dbReference>
<dbReference type="eggNOG" id="KOG1815">
    <property type="taxonomic scope" value="Eukaryota"/>
</dbReference>
<keyword evidence="4" id="KW-0479">Metal-binding</keyword>
<evidence type="ECO:0000256" key="6">
    <source>
        <dbReference type="ARBA" id="ARBA00022771"/>
    </source>
</evidence>
<dbReference type="GO" id="GO:0061630">
    <property type="term" value="F:ubiquitin protein ligase activity"/>
    <property type="evidence" value="ECO:0007669"/>
    <property type="project" value="UniProtKB-EC"/>
</dbReference>
<dbReference type="PROSITE" id="PS51873">
    <property type="entry name" value="TRIAD"/>
    <property type="match status" value="1"/>
</dbReference>
<reference evidence="11 12" key="1">
    <citation type="submission" date="2012-04" db="EMBL/GenBank/DDBJ databases">
        <title>The Genome Sequence of Saprolegnia declina VS20.</title>
        <authorList>
            <consortium name="The Broad Institute Genome Sequencing Platform"/>
            <person name="Russ C."/>
            <person name="Nusbaum C."/>
            <person name="Tyler B."/>
            <person name="van West P."/>
            <person name="Dieguez-Uribeondo J."/>
            <person name="de Bruijn I."/>
            <person name="Tripathy S."/>
            <person name="Jiang R."/>
            <person name="Young S.K."/>
            <person name="Zeng Q."/>
            <person name="Gargeya S."/>
            <person name="Fitzgerald M."/>
            <person name="Haas B."/>
            <person name="Abouelleil A."/>
            <person name="Alvarado L."/>
            <person name="Arachchi H.M."/>
            <person name="Berlin A."/>
            <person name="Chapman S.B."/>
            <person name="Goldberg J."/>
            <person name="Griggs A."/>
            <person name="Gujja S."/>
            <person name="Hansen M."/>
            <person name="Howarth C."/>
            <person name="Imamovic A."/>
            <person name="Larimer J."/>
            <person name="McCowen C."/>
            <person name="Montmayeur A."/>
            <person name="Murphy C."/>
            <person name="Neiman D."/>
            <person name="Pearson M."/>
            <person name="Priest M."/>
            <person name="Roberts A."/>
            <person name="Saif S."/>
            <person name="Shea T."/>
            <person name="Sisk P."/>
            <person name="Sykes S."/>
            <person name="Wortman J."/>
            <person name="Nusbaum C."/>
            <person name="Birren B."/>
        </authorList>
    </citation>
    <scope>NUCLEOTIDE SEQUENCE [LARGE SCALE GENOMIC DNA]</scope>
    <source>
        <strain evidence="11 12">VS20</strain>
    </source>
</reference>